<evidence type="ECO:0000259" key="1">
    <source>
        <dbReference type="Pfam" id="PF09992"/>
    </source>
</evidence>
<dbReference type="InterPro" id="IPR018711">
    <property type="entry name" value="NAGPA"/>
</dbReference>
<reference evidence="2 3" key="1">
    <citation type="submission" date="2017-06" db="EMBL/GenBank/DDBJ databases">
        <authorList>
            <person name="Kim H.J."/>
            <person name="Triplett B.A."/>
        </authorList>
    </citation>
    <scope>NUCLEOTIDE SEQUENCE [LARGE SCALE GENOMIC DNA]</scope>
    <source>
        <strain evidence="2 3">CGMCC 4.1858</strain>
    </source>
</reference>
<dbReference type="PANTHER" id="PTHR40446:SF2">
    <property type="entry name" value="N-ACETYLGLUCOSAMINE-1-PHOSPHODIESTER ALPHA-N-ACETYLGLUCOSAMINIDASE"/>
    <property type="match status" value="1"/>
</dbReference>
<dbReference type="AlphaFoldDB" id="A0A239KUS5"/>
<protein>
    <recommendedName>
        <fullName evidence="1">Phosphodiester glycosidase domain-containing protein</fullName>
    </recommendedName>
</protein>
<evidence type="ECO:0000313" key="3">
    <source>
        <dbReference type="Proteomes" id="UP000198280"/>
    </source>
</evidence>
<dbReference type="RefSeq" id="WP_245939073.1">
    <property type="nucleotide sequence ID" value="NZ_FZOF01000017.1"/>
</dbReference>
<organism evidence="2 3">
    <name type="scientific">Actinacidiphila glaucinigra</name>
    <dbReference type="NCBI Taxonomy" id="235986"/>
    <lineage>
        <taxon>Bacteria</taxon>
        <taxon>Bacillati</taxon>
        <taxon>Actinomycetota</taxon>
        <taxon>Actinomycetes</taxon>
        <taxon>Kitasatosporales</taxon>
        <taxon>Streptomycetaceae</taxon>
        <taxon>Actinacidiphila</taxon>
    </lineage>
</organism>
<evidence type="ECO:0000313" key="2">
    <source>
        <dbReference type="EMBL" id="SNT21815.1"/>
    </source>
</evidence>
<accession>A0A239KUS5</accession>
<dbReference type="EMBL" id="FZOF01000017">
    <property type="protein sequence ID" value="SNT21815.1"/>
    <property type="molecule type" value="Genomic_DNA"/>
</dbReference>
<name>A0A239KUS5_9ACTN</name>
<keyword evidence="3" id="KW-1185">Reference proteome</keyword>
<feature type="domain" description="Phosphodiester glycosidase" evidence="1">
    <location>
        <begin position="239"/>
        <end position="412"/>
    </location>
</feature>
<dbReference type="Proteomes" id="UP000198280">
    <property type="component" value="Unassembled WGS sequence"/>
</dbReference>
<dbReference type="Pfam" id="PF09992">
    <property type="entry name" value="NAGPA"/>
    <property type="match status" value="1"/>
</dbReference>
<dbReference type="PANTHER" id="PTHR40446">
    <property type="entry name" value="N-ACETYLGLUCOSAMINE-1-PHOSPHODIESTER ALPHA-N-ACETYLGLUCOSAMINIDASE"/>
    <property type="match status" value="1"/>
</dbReference>
<proteinExistence type="predicted"/>
<gene>
    <name evidence="2" type="ORF">SAMN05216252_11744</name>
</gene>
<sequence>MTRTTGRVRAAAVSAATVITTTTMVLGMGAGQADAVGRVRVADGVTVAPGITYESFSVTASHGTVTGHVITADLRDNHVSVGLLSPGKVAARAKLSQLVAAQGAVAGVNADFFNIDETQHPGVQATGSAVGPAISDGVALKAAVPNGQRFGPGLPPGTSTRDVIGVGYDHKARLDELTLDGTVWARKGKRFDLEGLNQYAVAEGGIGAFDSHWGDVSRRRAVCGTDTLRAGACTTDAYEVTVRDGRVVAQSDTIGAGAIEPGTVVLVGREAGAAELRTLRMGERVRVSDKLRSTSGKRLQFAVGGYPVLRDGAPLPGLDTKAVATRTGAAIGDNGRLLHLLVLDGTAEAGAGLTIAELAGVFQAVGAEDGVNLDGGGSSTLVTRDAVSGAPVVRNHPTGGAERAVPEGIGLFSRG</sequence>